<dbReference type="EMBL" id="LIRB01000143">
    <property type="protein sequence ID" value="KWX73040.1"/>
    <property type="molecule type" value="Genomic_DNA"/>
</dbReference>
<feature type="chain" id="PRO_5007454224" evidence="1">
    <location>
        <begin position="24"/>
        <end position="107"/>
    </location>
</feature>
<keyword evidence="3" id="KW-1185">Reference proteome</keyword>
<dbReference type="AlphaFoldDB" id="A0A132TP26"/>
<dbReference type="Proteomes" id="UP000070475">
    <property type="component" value="Unassembled WGS sequence"/>
</dbReference>
<feature type="signal peptide" evidence="1">
    <location>
        <begin position="1"/>
        <end position="23"/>
    </location>
</feature>
<accession>A0A132TP26</accession>
<organism evidence="2 3">
    <name type="scientific">Paenibacillus riograndensis</name>
    <dbReference type="NCBI Taxonomy" id="483937"/>
    <lineage>
        <taxon>Bacteria</taxon>
        <taxon>Bacillati</taxon>
        <taxon>Bacillota</taxon>
        <taxon>Bacilli</taxon>
        <taxon>Bacillales</taxon>
        <taxon>Paenibacillaceae</taxon>
        <taxon>Paenibacillus</taxon>
        <taxon>Paenibacillus sonchi group</taxon>
    </lineage>
</organism>
<dbReference type="RefSeq" id="WP_060862476.1">
    <property type="nucleotide sequence ID" value="NZ_LIRB01000143.1"/>
</dbReference>
<evidence type="ECO:0000313" key="2">
    <source>
        <dbReference type="EMBL" id="KWX73040.1"/>
    </source>
</evidence>
<sequence length="107" mass="11803">MKKAILLGTTAVLLLATPVSAFASSVSSPARQEVQKVELTAASKYITDYKVETYYRAASSIPQTYRHTFTDSNGVYWSGSLSLSRVVSWGDLWFGVYSGYVYVVEQS</sequence>
<name>A0A132TP26_9BACL</name>
<protein>
    <submittedName>
        <fullName evidence="2">Uncharacterized protein</fullName>
    </submittedName>
</protein>
<dbReference type="PATRIC" id="fig|483937.3.peg.6325"/>
<evidence type="ECO:0000313" key="3">
    <source>
        <dbReference type="Proteomes" id="UP000070475"/>
    </source>
</evidence>
<reference evidence="2 3" key="1">
    <citation type="submission" date="2015-08" db="EMBL/GenBank/DDBJ databases">
        <title>Genomes of Paenibacillus riograndensis.</title>
        <authorList>
            <person name="Sant'Anna F.H."/>
            <person name="Souza R."/>
            <person name="Ambrosini A."/>
            <person name="Bach E."/>
            <person name="Fernandes G."/>
            <person name="Balsanelli E."/>
            <person name="Baura V.A."/>
            <person name="Pedrosa F.O."/>
            <person name="Souza E.M."/>
            <person name="Passaglia L."/>
        </authorList>
    </citation>
    <scope>NUCLEOTIDE SEQUENCE [LARGE SCALE GENOMIC DNA]</scope>
    <source>
        <strain evidence="2 3">CAS34</strain>
    </source>
</reference>
<keyword evidence="1" id="KW-0732">Signal</keyword>
<evidence type="ECO:0000256" key="1">
    <source>
        <dbReference type="SAM" id="SignalP"/>
    </source>
</evidence>
<proteinExistence type="predicted"/>
<gene>
    <name evidence="2" type="ORF">AMQ84_24395</name>
</gene>
<comment type="caution">
    <text evidence="2">The sequence shown here is derived from an EMBL/GenBank/DDBJ whole genome shotgun (WGS) entry which is preliminary data.</text>
</comment>